<keyword evidence="4" id="KW-0456">Lyase</keyword>
<dbReference type="Gene3D" id="3.20.20.60">
    <property type="entry name" value="Phosphoenolpyruvate-binding domains"/>
    <property type="match status" value="1"/>
</dbReference>
<evidence type="ECO:0000313" key="4">
    <source>
        <dbReference type="EMBL" id="TWG14290.1"/>
    </source>
</evidence>
<keyword evidence="2" id="KW-0479">Metal-binding</keyword>
<evidence type="ECO:0000256" key="2">
    <source>
        <dbReference type="ARBA" id="ARBA00022723"/>
    </source>
</evidence>
<comment type="cofactor">
    <cofactor evidence="1">
        <name>Mg(2+)</name>
        <dbReference type="ChEBI" id="CHEBI:18420"/>
    </cofactor>
</comment>
<evidence type="ECO:0000256" key="3">
    <source>
        <dbReference type="ARBA" id="ARBA00022842"/>
    </source>
</evidence>
<dbReference type="OrthoDB" id="9808769at2"/>
<evidence type="ECO:0000256" key="1">
    <source>
        <dbReference type="ARBA" id="ARBA00001946"/>
    </source>
</evidence>
<reference evidence="4 5" key="1">
    <citation type="submission" date="2019-06" db="EMBL/GenBank/DDBJ databases">
        <title>Sequencing the genomes of 1000 actinobacteria strains.</title>
        <authorList>
            <person name="Klenk H.-P."/>
        </authorList>
    </citation>
    <scope>NUCLEOTIDE SEQUENCE [LARGE SCALE GENOMIC DNA]</scope>
    <source>
        <strain evidence="4 5">DSM 43866</strain>
    </source>
</reference>
<dbReference type="PANTHER" id="PTHR32308:SF10">
    <property type="entry name" value="CITRATE LYASE SUBUNIT BETA"/>
    <property type="match status" value="1"/>
</dbReference>
<protein>
    <submittedName>
        <fullName evidence="4">Citrate lyase beta subunit</fullName>
    </submittedName>
</protein>
<dbReference type="GO" id="GO:0016829">
    <property type="term" value="F:lyase activity"/>
    <property type="evidence" value="ECO:0007669"/>
    <property type="project" value="UniProtKB-KW"/>
</dbReference>
<dbReference type="Proteomes" id="UP000320239">
    <property type="component" value="Unassembled WGS sequence"/>
</dbReference>
<keyword evidence="3" id="KW-0460">Magnesium</keyword>
<keyword evidence="5" id="KW-1185">Reference proteome</keyword>
<dbReference type="SUPFAM" id="SSF51621">
    <property type="entry name" value="Phosphoenolpyruvate/pyruvate domain"/>
    <property type="match status" value="1"/>
</dbReference>
<comment type="caution">
    <text evidence="4">The sequence shown here is derived from an EMBL/GenBank/DDBJ whole genome shotgun (WGS) entry which is preliminary data.</text>
</comment>
<evidence type="ECO:0000313" key="5">
    <source>
        <dbReference type="Proteomes" id="UP000320239"/>
    </source>
</evidence>
<dbReference type="GO" id="GO:0006107">
    <property type="term" value="P:oxaloacetate metabolic process"/>
    <property type="evidence" value="ECO:0007669"/>
    <property type="project" value="TreeGrafter"/>
</dbReference>
<dbReference type="EMBL" id="VIWY01000004">
    <property type="protein sequence ID" value="TWG14290.1"/>
    <property type="molecule type" value="Genomic_DNA"/>
</dbReference>
<dbReference type="Pfam" id="PF22484">
    <property type="entry name" value="DUF6986"/>
    <property type="match status" value="1"/>
</dbReference>
<proteinExistence type="predicted"/>
<accession>A0A561VRS4</accession>
<sequence length="378" mass="41456">MRLSDHDYAEIDRRLAAHDAFLRARYPGERAGRQPVHTVYVPADRLHDFRDWGAIALAVMDEHDFPWPDDTVRAKLAREPIEDLRVDFEDGYGVRDDAQEDAAVRSVAAILRAGPRPPFLGLRIKSLEAATRRRALRTLDLFLDSYQDICTITLPKVSGTDQVAAMVAVCEKLERGYGLSAGALTFEIQIELPAAVLAADGTATVARLITAAGGRCTGLHYGTYDYSAAAGVAAAHQSMDHPAADHAKAVMQAAAAQTGVRLSDGSTNILPVGERDQVHAAWRLHHRLVRRSLERGYYQGWDLHPAQLPSRYAATYAFFREGRDAAVSRLRRYLDRQDSGIMDEPATARALAGYLLRGLDCGALTDAGFPPDQLTALL</sequence>
<organism evidence="4 5">
    <name type="scientific">Actinoplanes teichomyceticus</name>
    <dbReference type="NCBI Taxonomy" id="1867"/>
    <lineage>
        <taxon>Bacteria</taxon>
        <taxon>Bacillati</taxon>
        <taxon>Actinomycetota</taxon>
        <taxon>Actinomycetes</taxon>
        <taxon>Micromonosporales</taxon>
        <taxon>Micromonosporaceae</taxon>
        <taxon>Actinoplanes</taxon>
    </lineage>
</organism>
<name>A0A561VRS4_ACTTI</name>
<dbReference type="InterPro" id="IPR040442">
    <property type="entry name" value="Pyrv_kinase-like_dom_sf"/>
</dbReference>
<dbReference type="InterPro" id="IPR054255">
    <property type="entry name" value="DUF6986"/>
</dbReference>
<dbReference type="AlphaFoldDB" id="A0A561VRS4"/>
<dbReference type="GO" id="GO:0000287">
    <property type="term" value="F:magnesium ion binding"/>
    <property type="evidence" value="ECO:0007669"/>
    <property type="project" value="TreeGrafter"/>
</dbReference>
<dbReference type="PANTHER" id="PTHR32308">
    <property type="entry name" value="LYASE BETA SUBUNIT, PUTATIVE (AFU_ORTHOLOGUE AFUA_4G13030)-RELATED"/>
    <property type="match status" value="1"/>
</dbReference>
<dbReference type="InterPro" id="IPR015813">
    <property type="entry name" value="Pyrv/PenolPyrv_kinase-like_dom"/>
</dbReference>
<dbReference type="RefSeq" id="WP_122980279.1">
    <property type="nucleotide sequence ID" value="NZ_BOMX01000083.1"/>
</dbReference>
<gene>
    <name evidence="4" type="ORF">FHX34_104590</name>
</gene>